<reference evidence="1 2" key="1">
    <citation type="journal article" date="2018" name="Gigascience">
        <title>Genomes of trombidid mites reveal novel predicted allergens and laterally-transferred genes associated with secondary metabolism.</title>
        <authorList>
            <person name="Dong X."/>
            <person name="Chaisiri K."/>
            <person name="Xia D."/>
            <person name="Armstrong S.D."/>
            <person name="Fang Y."/>
            <person name="Donnelly M.J."/>
            <person name="Kadowaki T."/>
            <person name="McGarry J.W."/>
            <person name="Darby A.C."/>
            <person name="Makepeace B.L."/>
        </authorList>
    </citation>
    <scope>NUCLEOTIDE SEQUENCE [LARGE SCALE GENOMIC DNA]</scope>
    <source>
        <strain evidence="1">UoL-UT</strain>
    </source>
</reference>
<comment type="caution">
    <text evidence="1">The sequence shown here is derived from an EMBL/GenBank/DDBJ whole genome shotgun (WGS) entry which is preliminary data.</text>
</comment>
<dbReference type="EMBL" id="NCKV01000110">
    <property type="protein sequence ID" value="RWS31624.1"/>
    <property type="molecule type" value="Genomic_DNA"/>
</dbReference>
<dbReference type="AlphaFoldDB" id="A0A443SVU4"/>
<accession>A0A443SVU4</accession>
<dbReference type="VEuPathDB" id="VectorBase:LDEU000418"/>
<evidence type="ECO:0000313" key="1">
    <source>
        <dbReference type="EMBL" id="RWS31624.1"/>
    </source>
</evidence>
<sequence>MLRYQKCLDGLPKQVFGLFARSAKEIIKDRCDTEEGKKEFLRHAQCIRKPEIYAVNKCVHQSNVFLRFIDRNATSEEVAPALCCSIYVVADCLKQQGDLYCANVSGSDTGKYMADISLRFAQNMIDFGCGQTANVAECEQEEPYWMDAFRTLGTPLDKVTSKKQGTMIRNMMRLSKRFFENDNEEQN</sequence>
<gene>
    <name evidence="1" type="ORF">B4U80_11316</name>
</gene>
<evidence type="ECO:0000313" key="2">
    <source>
        <dbReference type="Proteomes" id="UP000288716"/>
    </source>
</evidence>
<organism evidence="1 2">
    <name type="scientific">Leptotrombidium deliense</name>
    <dbReference type="NCBI Taxonomy" id="299467"/>
    <lineage>
        <taxon>Eukaryota</taxon>
        <taxon>Metazoa</taxon>
        <taxon>Ecdysozoa</taxon>
        <taxon>Arthropoda</taxon>
        <taxon>Chelicerata</taxon>
        <taxon>Arachnida</taxon>
        <taxon>Acari</taxon>
        <taxon>Acariformes</taxon>
        <taxon>Trombidiformes</taxon>
        <taxon>Prostigmata</taxon>
        <taxon>Anystina</taxon>
        <taxon>Parasitengona</taxon>
        <taxon>Trombiculoidea</taxon>
        <taxon>Trombiculidae</taxon>
        <taxon>Leptotrombidium</taxon>
    </lineage>
</organism>
<dbReference type="PANTHER" id="PTHR33964:SF1">
    <property type="entry name" value="RE45066P"/>
    <property type="match status" value="1"/>
</dbReference>
<keyword evidence="2" id="KW-1185">Reference proteome</keyword>
<protein>
    <submittedName>
        <fullName evidence="1">Uncharacterized protein</fullName>
    </submittedName>
</protein>
<dbReference type="PANTHER" id="PTHR33964">
    <property type="entry name" value="RE45066P-RELATED"/>
    <property type="match status" value="1"/>
</dbReference>
<name>A0A443SVU4_9ACAR</name>
<dbReference type="OrthoDB" id="6499567at2759"/>
<dbReference type="Proteomes" id="UP000288716">
    <property type="component" value="Unassembled WGS sequence"/>
</dbReference>
<proteinExistence type="predicted"/>